<reference evidence="1 2" key="1">
    <citation type="journal article" date="2014" name="Proc. Natl. Acad. Sci. U.S.A.">
        <title>Thirty-thousand-year-old distant relative of giant icosahedral DNA viruses with a pandoravirus morphology.</title>
        <authorList>
            <person name="Legendre M."/>
            <person name="Bartoli J."/>
            <person name="Shmakova L."/>
            <person name="Jeudy S."/>
            <person name="Labadie K."/>
            <person name="Adrait A."/>
            <person name="Lescot M."/>
            <person name="Poirot O."/>
            <person name="Bertaux L."/>
            <person name="Bruley C."/>
            <person name="Coute Y."/>
            <person name="Rivkina E."/>
            <person name="Abergel C."/>
            <person name="Claverie J.M."/>
        </authorList>
    </citation>
    <scope>NUCLEOTIDE SEQUENCE [LARGE SCALE GENOMIC DNA]</scope>
    <source>
        <strain evidence="1">P1084-T</strain>
    </source>
</reference>
<name>W5S5Q4_9VIRU</name>
<accession>W5S5Q4</accession>
<dbReference type="EMBL" id="KF740664">
    <property type="protein sequence ID" value="AHH01607.1"/>
    <property type="molecule type" value="Genomic_DNA"/>
</dbReference>
<evidence type="ECO:0000313" key="2">
    <source>
        <dbReference type="Proteomes" id="UP000202176"/>
    </source>
</evidence>
<evidence type="ECO:0000313" key="1">
    <source>
        <dbReference type="EMBL" id="AHH01607.1"/>
    </source>
</evidence>
<organism evidence="1 2">
    <name type="scientific">Pithovirus sibericum</name>
    <dbReference type="NCBI Taxonomy" id="1450746"/>
    <lineage>
        <taxon>Viruses</taxon>
        <taxon>Pithoviruses</taxon>
        <taxon>Orthopithovirinae</taxon>
        <taxon>Alphapithovirus</taxon>
        <taxon>Alphapithovirus sibericum</taxon>
    </lineage>
</organism>
<dbReference type="Proteomes" id="UP000202176">
    <property type="component" value="Segment"/>
</dbReference>
<dbReference type="KEGG" id="vg:18266068"/>
<proteinExistence type="predicted"/>
<protein>
    <submittedName>
        <fullName evidence="1">Uncharacterized protein</fullName>
    </submittedName>
</protein>
<dbReference type="RefSeq" id="YP_009000942.1">
    <property type="nucleotide sequence ID" value="NC_023423.1"/>
</dbReference>
<gene>
    <name evidence="1" type="ORF">pv_40</name>
</gene>
<keyword evidence="2" id="KW-1185">Reference proteome</keyword>
<dbReference type="GeneID" id="18266068"/>
<sequence>MEELKSIQKNKAYQFHVISPSQVIRSKITFLQPHPKAELFPRARLFLVDLIGTSLIDQKGNWIGGRIQLENEVSAYSLVDFLQICPDLLEELNVELLRLLGSIAKRGDIAKILSFDEGWGDSNKLIFDGVKFRSLCWYPNNPTEAYLPVEFSVEEFGSPLYWETCLFSQRIWADFSSTEWKVIEGILFVYSDEKWKILLPDDYSTPIGSTSVPDILSRRSFCYCAAFSRSNQISERIFCFDIESKEEVACNLFQLRDKILRILSELGDE</sequence>